<dbReference type="PANTHER" id="PTHR10815:SF5">
    <property type="entry name" value="METHYLATED-DNA--PROTEIN-CYSTEINE METHYLTRANSFERASE"/>
    <property type="match status" value="1"/>
</dbReference>
<comment type="similarity">
    <text evidence="2 8">Belongs to the MGMT family.</text>
</comment>
<dbReference type="InParanoid" id="A0A7L4YKX3"/>
<dbReference type="Gene3D" id="1.10.10.10">
    <property type="entry name" value="Winged helix-like DNA-binding domain superfamily/Winged helix DNA-binding domain"/>
    <property type="match status" value="1"/>
</dbReference>
<keyword evidence="3 8" id="KW-0489">Methyltransferase</keyword>
<dbReference type="SUPFAM" id="SSF53155">
    <property type="entry name" value="Methylated DNA-protein cysteine methyltransferase domain"/>
    <property type="match status" value="1"/>
</dbReference>
<evidence type="ECO:0000256" key="8">
    <source>
        <dbReference type="HAMAP-Rule" id="MF_00772"/>
    </source>
</evidence>
<dbReference type="GO" id="GO:0003908">
    <property type="term" value="F:methylated-DNA-[protein]-cysteine S-methyltransferase activity"/>
    <property type="evidence" value="ECO:0007669"/>
    <property type="project" value="UniProtKB-UniRule"/>
</dbReference>
<dbReference type="InterPro" id="IPR036388">
    <property type="entry name" value="WH-like_DNA-bd_sf"/>
</dbReference>
<dbReference type="GO" id="GO:0006307">
    <property type="term" value="P:DNA alkylation repair"/>
    <property type="evidence" value="ECO:0007669"/>
    <property type="project" value="UniProtKB-UniRule"/>
</dbReference>
<protein>
    <recommendedName>
        <fullName evidence="8">Methylated-DNA--protein-cysteine methyltransferase</fullName>
        <ecNumber evidence="8">2.1.1.63</ecNumber>
    </recommendedName>
    <alternativeName>
        <fullName evidence="8">6-O-methylguanine-DNA methyltransferase</fullName>
        <shortName evidence="8">MGMT</shortName>
    </alternativeName>
    <alternativeName>
        <fullName evidence="8">O-6-methylguanine-DNA-alkyltransferase</fullName>
    </alternativeName>
</protein>
<keyword evidence="12" id="KW-1185">Reference proteome</keyword>
<dbReference type="CDD" id="cd06445">
    <property type="entry name" value="ATase"/>
    <property type="match status" value="1"/>
</dbReference>
<dbReference type="FunFam" id="1.10.10.10:FF:000214">
    <property type="entry name" value="Methylated-DNA--protein-cysteine methyltransferase"/>
    <property type="match status" value="1"/>
</dbReference>
<comment type="subcellular location">
    <subcellularLocation>
        <location evidence="8">Cytoplasm</location>
    </subcellularLocation>
</comment>
<feature type="domain" description="Methylated-DNA-[protein]-cysteine S-methyltransferase DNA binding" evidence="9">
    <location>
        <begin position="82"/>
        <end position="160"/>
    </location>
</feature>
<sequence>MSIRHAYVSSDLGELLMVADGDALTGIYFENHWYPPAASAIGDRTDEYADPLFTQAAHEIREFLSGTRREFTLDTRTDGDAFSERVWSELRKIPYGQTTTYGQIAGQLGDRNLAQRVGQAVGHNPLSIVIACHRVVGADGALTGYAGGLPRKRRLLELEEEVATGHAAHLFAI</sequence>
<evidence type="ECO:0000256" key="1">
    <source>
        <dbReference type="ARBA" id="ARBA00001286"/>
    </source>
</evidence>
<keyword evidence="5 8" id="KW-0227">DNA damage</keyword>
<keyword evidence="4 8" id="KW-0808">Transferase</keyword>
<gene>
    <name evidence="11" type="ORF">EK0264_06115</name>
</gene>
<dbReference type="EMBL" id="CP047156">
    <property type="protein sequence ID" value="QHB99900.1"/>
    <property type="molecule type" value="Genomic_DNA"/>
</dbReference>
<dbReference type="InterPro" id="IPR036631">
    <property type="entry name" value="MGMT_N_sf"/>
</dbReference>
<dbReference type="Proteomes" id="UP000463857">
    <property type="component" value="Chromosome"/>
</dbReference>
<keyword evidence="8" id="KW-0963">Cytoplasm</keyword>
<evidence type="ECO:0000256" key="6">
    <source>
        <dbReference type="ARBA" id="ARBA00023204"/>
    </source>
</evidence>
<dbReference type="OrthoDB" id="9802228at2"/>
<comment type="miscellaneous">
    <text evidence="8">This enzyme catalyzes only one turnover and therefore is not strictly catalytic. According to one definition, an enzyme is a biocatalyst that acts repeatedly and over many reaction cycles.</text>
</comment>
<feature type="domain" description="Methylguanine DNA methyltransferase ribonuclease-like" evidence="10">
    <location>
        <begin position="3"/>
        <end position="75"/>
    </location>
</feature>
<evidence type="ECO:0000256" key="4">
    <source>
        <dbReference type="ARBA" id="ARBA00022679"/>
    </source>
</evidence>
<dbReference type="KEGG" id="eke:EK0264_06115"/>
<evidence type="ECO:0000259" key="9">
    <source>
        <dbReference type="Pfam" id="PF01035"/>
    </source>
</evidence>
<evidence type="ECO:0000256" key="3">
    <source>
        <dbReference type="ARBA" id="ARBA00022603"/>
    </source>
</evidence>
<dbReference type="Pfam" id="PF02870">
    <property type="entry name" value="Methyltransf_1N"/>
    <property type="match status" value="1"/>
</dbReference>
<organism evidence="11 12">
    <name type="scientific">Epidermidibacterium keratini</name>
    <dbReference type="NCBI Taxonomy" id="1891644"/>
    <lineage>
        <taxon>Bacteria</taxon>
        <taxon>Bacillati</taxon>
        <taxon>Actinomycetota</taxon>
        <taxon>Actinomycetes</taxon>
        <taxon>Sporichthyales</taxon>
        <taxon>Sporichthyaceae</taxon>
        <taxon>Epidermidibacterium</taxon>
    </lineage>
</organism>
<dbReference type="SUPFAM" id="SSF46767">
    <property type="entry name" value="Methylated DNA-protein cysteine methyltransferase, C-terminal domain"/>
    <property type="match status" value="1"/>
</dbReference>
<evidence type="ECO:0000256" key="7">
    <source>
        <dbReference type="ARBA" id="ARBA00049348"/>
    </source>
</evidence>
<evidence type="ECO:0000259" key="10">
    <source>
        <dbReference type="Pfam" id="PF02870"/>
    </source>
</evidence>
<dbReference type="AlphaFoldDB" id="A0A7L4YKX3"/>
<reference evidence="11 12" key="1">
    <citation type="journal article" date="2018" name="Int. J. Syst. Evol. Microbiol.">
        <title>Epidermidibacterium keratini gen. nov., sp. nov., a member of the family Sporichthyaceae, isolated from keratin epidermis.</title>
        <authorList>
            <person name="Lee D.G."/>
            <person name="Trujillo M.E."/>
            <person name="Kang S."/>
            <person name="Nam J.J."/>
            <person name="Kim Y.J."/>
        </authorList>
    </citation>
    <scope>NUCLEOTIDE SEQUENCE [LARGE SCALE GENOMIC DNA]</scope>
    <source>
        <strain evidence="11 12">EPI-7</strain>
    </source>
</reference>
<dbReference type="InterPro" id="IPR008332">
    <property type="entry name" value="MethylG_MeTrfase_N"/>
</dbReference>
<evidence type="ECO:0000256" key="5">
    <source>
        <dbReference type="ARBA" id="ARBA00022763"/>
    </source>
</evidence>
<dbReference type="Gene3D" id="3.30.160.70">
    <property type="entry name" value="Methylated DNA-protein cysteine methyltransferase domain"/>
    <property type="match status" value="1"/>
</dbReference>
<dbReference type="HAMAP" id="MF_00772">
    <property type="entry name" value="OGT"/>
    <property type="match status" value="1"/>
</dbReference>
<name>A0A7L4YKX3_9ACTN</name>
<dbReference type="InterPro" id="IPR014048">
    <property type="entry name" value="MethylDNA_cys_MeTrfase_DNA-bd"/>
</dbReference>
<accession>A0A7L4YKX3</accession>
<dbReference type="GO" id="GO:0032259">
    <property type="term" value="P:methylation"/>
    <property type="evidence" value="ECO:0007669"/>
    <property type="project" value="UniProtKB-KW"/>
</dbReference>
<comment type="catalytic activity">
    <reaction evidence="7 8">
        <text>a 6-O-methyl-2'-deoxyguanosine in DNA + L-cysteinyl-[protein] = S-methyl-L-cysteinyl-[protein] + a 2'-deoxyguanosine in DNA</text>
        <dbReference type="Rhea" id="RHEA:24000"/>
        <dbReference type="Rhea" id="RHEA-COMP:10131"/>
        <dbReference type="Rhea" id="RHEA-COMP:10132"/>
        <dbReference type="Rhea" id="RHEA-COMP:11367"/>
        <dbReference type="Rhea" id="RHEA-COMP:11368"/>
        <dbReference type="ChEBI" id="CHEBI:29950"/>
        <dbReference type="ChEBI" id="CHEBI:82612"/>
        <dbReference type="ChEBI" id="CHEBI:85445"/>
        <dbReference type="ChEBI" id="CHEBI:85448"/>
        <dbReference type="EC" id="2.1.1.63"/>
    </reaction>
</comment>
<keyword evidence="6 8" id="KW-0234">DNA repair</keyword>
<dbReference type="PANTHER" id="PTHR10815">
    <property type="entry name" value="METHYLATED-DNA--PROTEIN-CYSTEINE METHYLTRANSFERASE"/>
    <property type="match status" value="1"/>
</dbReference>
<dbReference type="InterPro" id="IPR023546">
    <property type="entry name" value="MGMT"/>
</dbReference>
<dbReference type="NCBIfam" id="TIGR00589">
    <property type="entry name" value="ogt"/>
    <property type="match status" value="1"/>
</dbReference>
<dbReference type="EC" id="2.1.1.63" evidence="8"/>
<dbReference type="InterPro" id="IPR036217">
    <property type="entry name" value="MethylDNA_cys_MeTrfase_DNAb"/>
</dbReference>
<evidence type="ECO:0000313" key="11">
    <source>
        <dbReference type="EMBL" id="QHB99900.1"/>
    </source>
</evidence>
<feature type="active site" description="Nucleophile; methyl group acceptor" evidence="8">
    <location>
        <position position="132"/>
    </location>
</feature>
<comment type="function">
    <text evidence="8">Involved in the cellular defense against the biological effects of O6-methylguanine (O6-MeG) and O4-methylthymine (O4-MeT) in DNA. Repairs the methylated nucleobase in DNA by stoichiometrically transferring the methyl group to a cysteine residue in the enzyme. This is a suicide reaction: the enzyme is irreversibly inactivated.</text>
</comment>
<evidence type="ECO:0000313" key="12">
    <source>
        <dbReference type="Proteomes" id="UP000463857"/>
    </source>
</evidence>
<dbReference type="Pfam" id="PF01035">
    <property type="entry name" value="DNA_binding_1"/>
    <property type="match status" value="1"/>
</dbReference>
<proteinExistence type="inferred from homology"/>
<evidence type="ECO:0000256" key="2">
    <source>
        <dbReference type="ARBA" id="ARBA00008711"/>
    </source>
</evidence>
<comment type="catalytic activity">
    <reaction evidence="1 8">
        <text>a 4-O-methyl-thymidine in DNA + L-cysteinyl-[protein] = a thymidine in DNA + S-methyl-L-cysteinyl-[protein]</text>
        <dbReference type="Rhea" id="RHEA:53428"/>
        <dbReference type="Rhea" id="RHEA-COMP:10131"/>
        <dbReference type="Rhea" id="RHEA-COMP:10132"/>
        <dbReference type="Rhea" id="RHEA-COMP:13555"/>
        <dbReference type="Rhea" id="RHEA-COMP:13556"/>
        <dbReference type="ChEBI" id="CHEBI:29950"/>
        <dbReference type="ChEBI" id="CHEBI:82612"/>
        <dbReference type="ChEBI" id="CHEBI:137386"/>
        <dbReference type="ChEBI" id="CHEBI:137387"/>
        <dbReference type="EC" id="2.1.1.63"/>
    </reaction>
</comment>
<dbReference type="GO" id="GO:0005737">
    <property type="term" value="C:cytoplasm"/>
    <property type="evidence" value="ECO:0007669"/>
    <property type="project" value="UniProtKB-SubCell"/>
</dbReference>
<dbReference type="RefSeq" id="WP_159543932.1">
    <property type="nucleotide sequence ID" value="NZ_CP047156.1"/>
</dbReference>